<accession>A0A6C2UPD9</accession>
<gene>
    <name evidence="7" type="primary">sglT_12</name>
    <name evidence="7" type="ORF">SCARR_04009</name>
</gene>
<evidence type="ECO:0000256" key="5">
    <source>
        <dbReference type="ARBA" id="ARBA00023136"/>
    </source>
</evidence>
<keyword evidence="4 6" id="KW-1133">Transmembrane helix</keyword>
<dbReference type="InterPro" id="IPR001734">
    <property type="entry name" value="Na/solute_symporter"/>
</dbReference>
<sequence length="103" mass="11388">MSWIDIITIIVSFSVIMIVGLAFARRVSNSTEEYMVGGRNLPWWLAGTSLSAGSFNSDTPLHNSRRAREQGLGGLFLYFSQVITQSLASLVFVKFARRSGINT</sequence>
<evidence type="ECO:0000313" key="8">
    <source>
        <dbReference type="Proteomes" id="UP000346198"/>
    </source>
</evidence>
<dbReference type="AlphaFoldDB" id="A0A6C2UPD9"/>
<dbReference type="GO" id="GO:0016020">
    <property type="term" value="C:membrane"/>
    <property type="evidence" value="ECO:0007669"/>
    <property type="project" value="UniProtKB-SubCell"/>
</dbReference>
<keyword evidence="3 6" id="KW-0812">Transmembrane</keyword>
<proteinExistence type="inferred from homology"/>
<dbReference type="EMBL" id="CAAHFH010000002">
    <property type="protein sequence ID" value="VGO21929.1"/>
    <property type="molecule type" value="Genomic_DNA"/>
</dbReference>
<comment type="similarity">
    <text evidence="2">Belongs to the sodium:solute symporter (SSF) (TC 2.A.21) family.</text>
</comment>
<dbReference type="GO" id="GO:0022857">
    <property type="term" value="F:transmembrane transporter activity"/>
    <property type="evidence" value="ECO:0007669"/>
    <property type="project" value="InterPro"/>
</dbReference>
<dbReference type="InterPro" id="IPR038377">
    <property type="entry name" value="Na/Glc_symporter_sf"/>
</dbReference>
<evidence type="ECO:0000256" key="1">
    <source>
        <dbReference type="ARBA" id="ARBA00004141"/>
    </source>
</evidence>
<reference evidence="7 8" key="1">
    <citation type="submission" date="2019-04" db="EMBL/GenBank/DDBJ databases">
        <authorList>
            <person name="Van Vliet M D."/>
        </authorList>
    </citation>
    <scope>NUCLEOTIDE SEQUENCE [LARGE SCALE GENOMIC DNA]</scope>
    <source>
        <strain evidence="7 8">F21</strain>
    </source>
</reference>
<evidence type="ECO:0000256" key="2">
    <source>
        <dbReference type="ARBA" id="ARBA00006434"/>
    </source>
</evidence>
<dbReference type="Proteomes" id="UP000346198">
    <property type="component" value="Unassembled WGS sequence"/>
</dbReference>
<dbReference type="RefSeq" id="WP_136063357.1">
    <property type="nucleotide sequence ID" value="NZ_CAAHFH010000002.1"/>
</dbReference>
<keyword evidence="8" id="KW-1185">Reference proteome</keyword>
<comment type="subcellular location">
    <subcellularLocation>
        <location evidence="1">Membrane</location>
        <topology evidence="1">Multi-pass membrane protein</topology>
    </subcellularLocation>
</comment>
<organism evidence="7 8">
    <name type="scientific">Pontiella sulfatireligans</name>
    <dbReference type="NCBI Taxonomy" id="2750658"/>
    <lineage>
        <taxon>Bacteria</taxon>
        <taxon>Pseudomonadati</taxon>
        <taxon>Kiritimatiellota</taxon>
        <taxon>Kiritimatiellia</taxon>
        <taxon>Kiritimatiellales</taxon>
        <taxon>Pontiellaceae</taxon>
        <taxon>Pontiella</taxon>
    </lineage>
</organism>
<dbReference type="Gene3D" id="1.20.1730.10">
    <property type="entry name" value="Sodium/glucose cotransporter"/>
    <property type="match status" value="1"/>
</dbReference>
<evidence type="ECO:0000256" key="4">
    <source>
        <dbReference type="ARBA" id="ARBA00022989"/>
    </source>
</evidence>
<dbReference type="PROSITE" id="PS50283">
    <property type="entry name" value="NA_SOLUT_SYMP_3"/>
    <property type="match status" value="1"/>
</dbReference>
<feature type="transmembrane region" description="Helical" evidence="6">
    <location>
        <begin position="6"/>
        <end position="24"/>
    </location>
</feature>
<evidence type="ECO:0000313" key="7">
    <source>
        <dbReference type="EMBL" id="VGO21929.1"/>
    </source>
</evidence>
<name>A0A6C2UPD9_9BACT</name>
<evidence type="ECO:0000256" key="6">
    <source>
        <dbReference type="SAM" id="Phobius"/>
    </source>
</evidence>
<feature type="transmembrane region" description="Helical" evidence="6">
    <location>
        <begin position="75"/>
        <end position="93"/>
    </location>
</feature>
<keyword evidence="5 6" id="KW-0472">Membrane</keyword>
<protein>
    <submittedName>
        <fullName evidence="7">Sodium/glucose cotransporter</fullName>
    </submittedName>
</protein>
<evidence type="ECO:0000256" key="3">
    <source>
        <dbReference type="ARBA" id="ARBA00022692"/>
    </source>
</evidence>